<accession>A0A8C0MIT8</accession>
<reference evidence="4" key="1">
    <citation type="submission" date="2019-03" db="EMBL/GenBank/DDBJ databases">
        <authorList>
            <person name="Warren W.C."/>
            <person name="Johnson G.S."/>
        </authorList>
    </citation>
    <scope>NUCLEOTIDE SEQUENCE [LARGE SCALE GENOMIC DNA]</scope>
    <source>
        <strain evidence="4">Basenji</strain>
    </source>
</reference>
<organism evidence="4 5">
    <name type="scientific">Canis lupus familiaris</name>
    <name type="common">Dog</name>
    <name type="synonym">Canis familiaris</name>
    <dbReference type="NCBI Taxonomy" id="9615"/>
    <lineage>
        <taxon>Eukaryota</taxon>
        <taxon>Metazoa</taxon>
        <taxon>Chordata</taxon>
        <taxon>Craniata</taxon>
        <taxon>Vertebrata</taxon>
        <taxon>Euteleostomi</taxon>
        <taxon>Mammalia</taxon>
        <taxon>Eutheria</taxon>
        <taxon>Laurasiatheria</taxon>
        <taxon>Carnivora</taxon>
        <taxon>Caniformia</taxon>
        <taxon>Canidae</taxon>
        <taxon>Canis</taxon>
    </lineage>
</organism>
<dbReference type="Pfam" id="PF03281">
    <property type="entry name" value="Mab-21"/>
    <property type="match status" value="1"/>
</dbReference>
<reference evidence="4" key="2">
    <citation type="submission" date="2025-08" db="UniProtKB">
        <authorList>
            <consortium name="Ensembl"/>
        </authorList>
    </citation>
    <scope>IDENTIFICATION</scope>
</reference>
<dbReference type="InterPro" id="IPR046903">
    <property type="entry name" value="Mab-21-like_nuc_Trfase"/>
</dbReference>
<evidence type="ECO:0000313" key="4">
    <source>
        <dbReference type="Ensembl" id="ENSCAFP00030007642.1"/>
    </source>
</evidence>
<dbReference type="PANTHER" id="PTHR10656:SF30">
    <property type="entry name" value="PROTEIN MAB-21-LIKE 3"/>
    <property type="match status" value="1"/>
</dbReference>
<dbReference type="PANTHER" id="PTHR10656">
    <property type="entry name" value="CELL FATE DETERMINING PROTEIN MAB21-RELATED"/>
    <property type="match status" value="1"/>
</dbReference>
<dbReference type="Proteomes" id="UP000694429">
    <property type="component" value="Chromosome 17"/>
</dbReference>
<dbReference type="InterPro" id="IPR024810">
    <property type="entry name" value="MAB21L/cGLR"/>
</dbReference>
<evidence type="ECO:0008006" key="6">
    <source>
        <dbReference type="Google" id="ProtNLM"/>
    </source>
</evidence>
<feature type="domain" description="Mab-21-like nucleotidyltransferase" evidence="2">
    <location>
        <begin position="50"/>
        <end position="122"/>
    </location>
</feature>
<dbReference type="Ensembl" id="ENSCAFT00030008692.1">
    <property type="protein sequence ID" value="ENSCAFP00030007642.1"/>
    <property type="gene ID" value="ENSCAFG00030004740.1"/>
</dbReference>
<proteinExistence type="inferred from homology"/>
<sequence>PVAPGFLLRTLLRTWALSQASSSHHLFVASHQVRSACSHTTLQLQFGLPWKRPTCQVELELVPAVEIPTAWSEKARWPPCLKRWPSRQRVECIKSFGFALLACSNYHWQLSFLQAEQVLLEQLDEDGGCRRKCLQALRQVKEDVWCPGKRPVITSHHLQTVLFWTCEKYPHLKDWQVFGKAFLRLVRKLHKCVSQHFLKHYFVRKSNLFRSANWGELDAVAQQL</sequence>
<dbReference type="SMART" id="SM01265">
    <property type="entry name" value="Mab-21"/>
    <property type="match status" value="1"/>
</dbReference>
<dbReference type="AlphaFoldDB" id="A0A8C0MIT8"/>
<name>A0A8C0MIT8_CANLF</name>
<evidence type="ECO:0000256" key="1">
    <source>
        <dbReference type="ARBA" id="ARBA00008307"/>
    </source>
</evidence>
<feature type="domain" description="Mab-21-like HhH/H2TH-like" evidence="3">
    <location>
        <begin position="129"/>
        <end position="224"/>
    </location>
</feature>
<evidence type="ECO:0000259" key="2">
    <source>
        <dbReference type="Pfam" id="PF03281"/>
    </source>
</evidence>
<protein>
    <recommendedName>
        <fullName evidence="6">Mab-21 like 3</fullName>
    </recommendedName>
</protein>
<evidence type="ECO:0000313" key="5">
    <source>
        <dbReference type="Proteomes" id="UP000694429"/>
    </source>
</evidence>
<comment type="similarity">
    <text evidence="1">Belongs to the mab-21 family.</text>
</comment>
<dbReference type="Pfam" id="PF20266">
    <property type="entry name" value="Mab-21_C"/>
    <property type="match status" value="1"/>
</dbReference>
<dbReference type="Gene3D" id="1.10.1410.40">
    <property type="match status" value="1"/>
</dbReference>
<evidence type="ECO:0000259" key="3">
    <source>
        <dbReference type="Pfam" id="PF20266"/>
    </source>
</evidence>
<dbReference type="InterPro" id="IPR046906">
    <property type="entry name" value="Mab-21_HhH/H2TH-like"/>
</dbReference>